<dbReference type="VEuPathDB" id="VectorBase:ASTEI20_033860"/>
<keyword evidence="3" id="KW-1185">Reference proteome</keyword>
<dbReference type="OMA" id="KMARYRT"/>
<feature type="compositionally biased region" description="Basic residues" evidence="1">
    <location>
        <begin position="75"/>
        <end position="89"/>
    </location>
</feature>
<evidence type="ECO:0000313" key="3">
    <source>
        <dbReference type="Proteomes" id="UP000076408"/>
    </source>
</evidence>
<sequence length="237" mass="26520">MIFHFHGETNDTTKTPTLWLRHFLCTADDGTNSYSNTQQRMKLPKWIRRTPKSNVGVKSIVKSSGHSSDGGGGSQRHRRKSCSASLKGKRKRNSYVSSAITTKNFYPAEHFFKTAPSPAHFDGRGGDDVEKMARYRTLPASFGRVVYQPGLQPGPGMIPGHYPAVQRPSQHPLGLPNCYGGIRNKPPVPNGMQLVQQYAPNGMQYTQHQYQPNGMQLVQHHHLQKRLQQVGTLFADL</sequence>
<dbReference type="EnsemblMetazoa" id="ASTEI04397-RA">
    <property type="protein sequence ID" value="ASTEI04397-PA"/>
    <property type="gene ID" value="ASTEI04397"/>
</dbReference>
<dbReference type="Proteomes" id="UP000076408">
    <property type="component" value="Unassembled WGS sequence"/>
</dbReference>
<organism evidence="2 3">
    <name type="scientific">Anopheles stephensi</name>
    <name type="common">Indo-Pakistan malaria mosquito</name>
    <dbReference type="NCBI Taxonomy" id="30069"/>
    <lineage>
        <taxon>Eukaryota</taxon>
        <taxon>Metazoa</taxon>
        <taxon>Ecdysozoa</taxon>
        <taxon>Arthropoda</taxon>
        <taxon>Hexapoda</taxon>
        <taxon>Insecta</taxon>
        <taxon>Pterygota</taxon>
        <taxon>Neoptera</taxon>
        <taxon>Endopterygota</taxon>
        <taxon>Diptera</taxon>
        <taxon>Nematocera</taxon>
        <taxon>Culicoidea</taxon>
        <taxon>Culicidae</taxon>
        <taxon>Anophelinae</taxon>
        <taxon>Anopheles</taxon>
    </lineage>
</organism>
<proteinExistence type="predicted"/>
<evidence type="ECO:0000256" key="1">
    <source>
        <dbReference type="SAM" id="MobiDB-lite"/>
    </source>
</evidence>
<dbReference type="VEuPathDB" id="VectorBase:ASTEI04397"/>
<evidence type="ECO:0000313" key="2">
    <source>
        <dbReference type="EnsemblMetazoa" id="ASTEI04397-PA"/>
    </source>
</evidence>
<reference evidence="2" key="2">
    <citation type="submission" date="2020-05" db="UniProtKB">
        <authorList>
            <consortium name="EnsemblMetazoa"/>
        </authorList>
    </citation>
    <scope>IDENTIFICATION</scope>
    <source>
        <strain evidence="2">Indian</strain>
    </source>
</reference>
<protein>
    <submittedName>
        <fullName evidence="2">Uncharacterized protein</fullName>
    </submittedName>
</protein>
<feature type="region of interest" description="Disordered" evidence="1">
    <location>
        <begin position="54"/>
        <end position="89"/>
    </location>
</feature>
<accession>A0A182Y7G1</accession>
<name>A0A182Y7G1_ANOST</name>
<reference evidence="3" key="1">
    <citation type="journal article" date="2014" name="Genome Biol.">
        <title>Genome analysis of a major urban malaria vector mosquito, Anopheles stephensi.</title>
        <authorList>
            <person name="Jiang X."/>
            <person name="Peery A."/>
            <person name="Hall A.B."/>
            <person name="Sharma A."/>
            <person name="Chen X.G."/>
            <person name="Waterhouse R.M."/>
            <person name="Komissarov A."/>
            <person name="Riehle M.M."/>
            <person name="Shouche Y."/>
            <person name="Sharakhova M.V."/>
            <person name="Lawson D."/>
            <person name="Pakpour N."/>
            <person name="Arensburger P."/>
            <person name="Davidson V.L."/>
            <person name="Eiglmeier K."/>
            <person name="Emrich S."/>
            <person name="George P."/>
            <person name="Kennedy R.C."/>
            <person name="Mane S.P."/>
            <person name="Maslen G."/>
            <person name="Oringanje C."/>
            <person name="Qi Y."/>
            <person name="Settlage R."/>
            <person name="Tojo M."/>
            <person name="Tubio J.M."/>
            <person name="Unger M.F."/>
            <person name="Wang B."/>
            <person name="Vernick K.D."/>
            <person name="Ribeiro J.M."/>
            <person name="James A.A."/>
            <person name="Michel K."/>
            <person name="Riehle M.A."/>
            <person name="Luckhart S."/>
            <person name="Sharakhov I.V."/>
            <person name="Tu Z."/>
        </authorList>
    </citation>
    <scope>NUCLEOTIDE SEQUENCE [LARGE SCALE GENOMIC DNA]</scope>
    <source>
        <strain evidence="3">Indian</strain>
    </source>
</reference>
<dbReference type="AlphaFoldDB" id="A0A182Y7G1"/>
<dbReference type="VEuPathDB" id="VectorBase:ASTE002238"/>